<dbReference type="AlphaFoldDB" id="A0A3L6VJP4"/>
<gene>
    <name evidence="1" type="ORF">DYB26_006452</name>
    <name evidence="2" type="ORF">DYB28_005126</name>
</gene>
<protein>
    <submittedName>
        <fullName evidence="1">Uncharacterized protein</fullName>
    </submittedName>
</protein>
<reference evidence="2 3" key="1">
    <citation type="journal article" date="2018" name="J. Invertebr. Pathol.">
        <title>New genotyping method for the causative agent of crayfish plague (Aphanomyces astaci) based on whole genome data.</title>
        <authorList>
            <person name="Minardi D."/>
            <person name="Studholme D.J."/>
            <person name="van der Giezen M."/>
            <person name="Pretto T."/>
            <person name="Oidtmann B."/>
        </authorList>
    </citation>
    <scope>NUCLEOTIDE SEQUENCE [LARGE SCALE GENOMIC DNA]</scope>
    <source>
        <strain evidence="2 3">KB13</strain>
    </source>
</reference>
<evidence type="ECO:0000313" key="2">
    <source>
        <dbReference type="EMBL" id="RLO09102.1"/>
    </source>
</evidence>
<evidence type="ECO:0000313" key="1">
    <source>
        <dbReference type="EMBL" id="RHY84619.1"/>
    </source>
</evidence>
<dbReference type="VEuPathDB" id="FungiDB:H257_15462"/>
<comment type="caution">
    <text evidence="1">The sequence shown here is derived from an EMBL/GenBank/DDBJ whole genome shotgun (WGS) entry which is preliminary data.</text>
</comment>
<proteinExistence type="predicted"/>
<dbReference type="EMBL" id="QUTI01020532">
    <property type="protein sequence ID" value="RLO09102.1"/>
    <property type="molecule type" value="Genomic_DNA"/>
</dbReference>
<organism evidence="1 4">
    <name type="scientific">Aphanomyces astaci</name>
    <name type="common">Crayfish plague agent</name>
    <dbReference type="NCBI Taxonomy" id="112090"/>
    <lineage>
        <taxon>Eukaryota</taxon>
        <taxon>Sar</taxon>
        <taxon>Stramenopiles</taxon>
        <taxon>Oomycota</taxon>
        <taxon>Saprolegniomycetes</taxon>
        <taxon>Saprolegniales</taxon>
        <taxon>Verrucalvaceae</taxon>
        <taxon>Aphanomyces</taxon>
    </lineage>
</organism>
<dbReference type="Proteomes" id="UP000275652">
    <property type="component" value="Unassembled WGS sequence"/>
</dbReference>
<name>A0A3L6VJP4_APHAT</name>
<dbReference type="EMBL" id="QUTF01024655">
    <property type="protein sequence ID" value="RHY84619.1"/>
    <property type="molecule type" value="Genomic_DNA"/>
</dbReference>
<evidence type="ECO:0000313" key="4">
    <source>
        <dbReference type="Proteomes" id="UP000286510"/>
    </source>
</evidence>
<accession>A0A3L6VJP4</accession>
<evidence type="ECO:0000313" key="3">
    <source>
        <dbReference type="Proteomes" id="UP000275652"/>
    </source>
</evidence>
<reference evidence="1 4" key="2">
    <citation type="submission" date="2018-08" db="EMBL/GenBank/DDBJ databases">
        <title>Aphanomyces genome sequencing and annotation.</title>
        <authorList>
            <person name="Minardi D."/>
            <person name="Oidtmann B."/>
            <person name="Van Der Giezen M."/>
            <person name="Studholme D.J."/>
        </authorList>
    </citation>
    <scope>NUCLEOTIDE SEQUENCE [LARGE SCALE GENOMIC DNA]</scope>
    <source>
        <strain evidence="1 4">FDL457</strain>
    </source>
</reference>
<dbReference type="Proteomes" id="UP000286510">
    <property type="component" value="Unassembled WGS sequence"/>
</dbReference>
<sequence length="201" mass="21934">MAAADTTAWGDNPKCRCTCLNWGSSKGVIDVVHGQSQPQSPSSAHDPSHVASFQKLLSSFDEGDNALRIVTTLNSMLQSIVSAVVTDIDNAKIAREASVHAITLFVHGVQEVATEVQSPALSALLNDLSHRILQLDKFVRGYFILETLELDQVVASLEDSLDQAYVRVQALQDELKAMVHTHKRKIAEAKLMAVIHDATYD</sequence>